<dbReference type="PANTHER" id="PTHR46236">
    <property type="entry name" value="TRAF-LIKE SUPERFAMILY PROTEIN"/>
    <property type="match status" value="1"/>
</dbReference>
<evidence type="ECO:0000256" key="2">
    <source>
        <dbReference type="SAM" id="SignalP"/>
    </source>
</evidence>
<protein>
    <submittedName>
        <fullName evidence="3">BnaA08g08030D protein</fullName>
    </submittedName>
</protein>
<name>A0A078GKU0_BRANA</name>
<feature type="chain" id="PRO_5044539670" evidence="2">
    <location>
        <begin position="17"/>
        <end position="172"/>
    </location>
</feature>
<evidence type="ECO:0000313" key="4">
    <source>
        <dbReference type="Proteomes" id="UP000028999"/>
    </source>
</evidence>
<keyword evidence="4" id="KW-1185">Reference proteome</keyword>
<dbReference type="Proteomes" id="UP000028999">
    <property type="component" value="Unassembled WGS sequence"/>
</dbReference>
<dbReference type="PANTHER" id="PTHR46236:SF34">
    <property type="entry name" value="GENOME ASSEMBLY, CHROMOSOME: A08"/>
    <property type="match status" value="1"/>
</dbReference>
<gene>
    <name evidence="3" type="primary">BnaA08g08030D</name>
    <name evidence="3" type="ORF">GSBRNA2T00037020001</name>
</gene>
<evidence type="ECO:0000256" key="1">
    <source>
        <dbReference type="SAM" id="Coils"/>
    </source>
</evidence>
<reference evidence="3 4" key="1">
    <citation type="journal article" date="2014" name="Science">
        <title>Plant genetics. Early allopolyploid evolution in the post-Neolithic Brassica napus oilseed genome.</title>
        <authorList>
            <person name="Chalhoub B."/>
            <person name="Denoeud F."/>
            <person name="Liu S."/>
            <person name="Parkin I.A."/>
            <person name="Tang H."/>
            <person name="Wang X."/>
            <person name="Chiquet J."/>
            <person name="Belcram H."/>
            <person name="Tong C."/>
            <person name="Samans B."/>
            <person name="Correa M."/>
            <person name="Da Silva C."/>
            <person name="Just J."/>
            <person name="Falentin C."/>
            <person name="Koh C.S."/>
            <person name="Le Clainche I."/>
            <person name="Bernard M."/>
            <person name="Bento P."/>
            <person name="Noel B."/>
            <person name="Labadie K."/>
            <person name="Alberti A."/>
            <person name="Charles M."/>
            <person name="Arnaud D."/>
            <person name="Guo H."/>
            <person name="Daviaud C."/>
            <person name="Alamery S."/>
            <person name="Jabbari K."/>
            <person name="Zhao M."/>
            <person name="Edger P.P."/>
            <person name="Chelaifa H."/>
            <person name="Tack D."/>
            <person name="Lassalle G."/>
            <person name="Mestiri I."/>
            <person name="Schnel N."/>
            <person name="Le Paslier M.C."/>
            <person name="Fan G."/>
            <person name="Renault V."/>
            <person name="Bayer P.E."/>
            <person name="Golicz A.A."/>
            <person name="Manoli S."/>
            <person name="Lee T.H."/>
            <person name="Thi V.H."/>
            <person name="Chalabi S."/>
            <person name="Hu Q."/>
            <person name="Fan C."/>
            <person name="Tollenaere R."/>
            <person name="Lu Y."/>
            <person name="Battail C."/>
            <person name="Shen J."/>
            <person name="Sidebottom C.H."/>
            <person name="Wang X."/>
            <person name="Canaguier A."/>
            <person name="Chauveau A."/>
            <person name="Berard A."/>
            <person name="Deniot G."/>
            <person name="Guan M."/>
            <person name="Liu Z."/>
            <person name="Sun F."/>
            <person name="Lim Y.P."/>
            <person name="Lyons E."/>
            <person name="Town C.D."/>
            <person name="Bancroft I."/>
            <person name="Wang X."/>
            <person name="Meng J."/>
            <person name="Ma J."/>
            <person name="Pires J.C."/>
            <person name="King G.J."/>
            <person name="Brunel D."/>
            <person name="Delourme R."/>
            <person name="Renard M."/>
            <person name="Aury J.M."/>
            <person name="Adams K.L."/>
            <person name="Batley J."/>
            <person name="Snowdon R.J."/>
            <person name="Tost J."/>
            <person name="Edwards D."/>
            <person name="Zhou Y."/>
            <person name="Hua W."/>
            <person name="Sharpe A.G."/>
            <person name="Paterson A.H."/>
            <person name="Guan C."/>
            <person name="Wincker P."/>
        </authorList>
    </citation>
    <scope>NUCLEOTIDE SEQUENCE [LARGE SCALE GENOMIC DNA]</scope>
    <source>
        <strain evidence="4">cv. Darmor-bzh</strain>
    </source>
</reference>
<organism evidence="3 4">
    <name type="scientific">Brassica napus</name>
    <name type="common">Rape</name>
    <dbReference type="NCBI Taxonomy" id="3708"/>
    <lineage>
        <taxon>Eukaryota</taxon>
        <taxon>Viridiplantae</taxon>
        <taxon>Streptophyta</taxon>
        <taxon>Embryophyta</taxon>
        <taxon>Tracheophyta</taxon>
        <taxon>Spermatophyta</taxon>
        <taxon>Magnoliopsida</taxon>
        <taxon>eudicotyledons</taxon>
        <taxon>Gunneridae</taxon>
        <taxon>Pentapetalae</taxon>
        <taxon>rosids</taxon>
        <taxon>malvids</taxon>
        <taxon>Brassicales</taxon>
        <taxon>Brassicaceae</taxon>
        <taxon>Brassiceae</taxon>
        <taxon>Brassica</taxon>
    </lineage>
</organism>
<evidence type="ECO:0000313" key="3">
    <source>
        <dbReference type="EMBL" id="CDY27165.1"/>
    </source>
</evidence>
<feature type="coiled-coil region" evidence="1">
    <location>
        <begin position="122"/>
        <end position="156"/>
    </location>
</feature>
<dbReference type="KEGG" id="bna:106393110"/>
<feature type="signal peptide" evidence="2">
    <location>
        <begin position="1"/>
        <end position="16"/>
    </location>
</feature>
<dbReference type="Gramene" id="CDY27165">
    <property type="protein sequence ID" value="CDY27165"/>
    <property type="gene ID" value="GSBRNA2T00037020001"/>
</dbReference>
<dbReference type="InterPro" id="IPR050804">
    <property type="entry name" value="MCC"/>
</dbReference>
<dbReference type="OrthoDB" id="668540at2759"/>
<keyword evidence="2" id="KW-0732">Signal</keyword>
<dbReference type="SMR" id="A0A078GKU0"/>
<dbReference type="EMBL" id="LK032200">
    <property type="protein sequence ID" value="CDY27165.1"/>
    <property type="molecule type" value="Genomic_DNA"/>
</dbReference>
<dbReference type="PaxDb" id="3708-A0A078GKU0"/>
<keyword evidence="1" id="KW-0175">Coiled coil</keyword>
<dbReference type="AlphaFoldDB" id="A0A078GKU0"/>
<accession>A0A078GKU0</accession>
<sequence>MSAAIMMLLLLPKSNSQRTTEVNNEYGIVWWDQDLVKWIIKEHPETAIGFKSQKSETRAYDLMSDISYIIRKLRHQRTLSDAELRRTSDKLAYLTEAGLNVEWLRPNLEVKKREAYVERKKRDACEARIVELKQEVKKLELAKSGLKAELKNEEAKLNPRSFWNLLGNCFCL</sequence>
<proteinExistence type="predicted"/>